<reference evidence="2 3" key="1">
    <citation type="submission" date="2023-11" db="EMBL/GenBank/DDBJ databases">
        <title>Coraliomargarita sp. nov., isolated from marine algae.</title>
        <authorList>
            <person name="Lee J.K."/>
            <person name="Baek J.H."/>
            <person name="Kim J.M."/>
            <person name="Choi D.G."/>
            <person name="Jeon C.O."/>
        </authorList>
    </citation>
    <scope>NUCLEOTIDE SEQUENCE [LARGE SCALE GENOMIC DNA]</scope>
    <source>
        <strain evidence="2 3">J2-16</strain>
    </source>
</reference>
<dbReference type="EMBL" id="CP138858">
    <property type="protein sequence ID" value="WPJ96599.1"/>
    <property type="molecule type" value="Genomic_DNA"/>
</dbReference>
<dbReference type="Proteomes" id="UP001324993">
    <property type="component" value="Chromosome"/>
</dbReference>
<evidence type="ECO:0000313" key="2">
    <source>
        <dbReference type="EMBL" id="WPJ96599.1"/>
    </source>
</evidence>
<proteinExistence type="predicted"/>
<organism evidence="2 3">
    <name type="scientific">Coraliomargarita algicola</name>
    <dbReference type="NCBI Taxonomy" id="3092156"/>
    <lineage>
        <taxon>Bacteria</taxon>
        <taxon>Pseudomonadati</taxon>
        <taxon>Verrucomicrobiota</taxon>
        <taxon>Opitutia</taxon>
        <taxon>Puniceicoccales</taxon>
        <taxon>Coraliomargaritaceae</taxon>
        <taxon>Coraliomargarita</taxon>
    </lineage>
</organism>
<feature type="chain" id="PRO_5046290890" description="Arylesterase" evidence="1">
    <location>
        <begin position="21"/>
        <end position="107"/>
    </location>
</feature>
<protein>
    <recommendedName>
        <fullName evidence="4">Arylesterase</fullName>
    </recommendedName>
</protein>
<name>A0ABZ0RK69_9BACT</name>
<keyword evidence="1" id="KW-0732">Signal</keyword>
<dbReference type="Gene3D" id="3.40.50.1110">
    <property type="entry name" value="SGNH hydrolase"/>
    <property type="match status" value="1"/>
</dbReference>
<evidence type="ECO:0000313" key="3">
    <source>
        <dbReference type="Proteomes" id="UP001324993"/>
    </source>
</evidence>
<dbReference type="InterPro" id="IPR036514">
    <property type="entry name" value="SGNH_hydro_sf"/>
</dbReference>
<dbReference type="RefSeq" id="WP_319833458.1">
    <property type="nucleotide sequence ID" value="NZ_CP138858.1"/>
</dbReference>
<sequence length="107" mass="11290">MIRTSLFVFSMLLAAFCAQVCGKEPGLKNNEILVFFGDSITRFGADPGGYVSLVSNAVATAFPQQNIQVIGAGIGGNKVPDLLARVARADSMATLWGESTVPIWGLI</sequence>
<feature type="signal peptide" evidence="1">
    <location>
        <begin position="1"/>
        <end position="20"/>
    </location>
</feature>
<dbReference type="SUPFAM" id="SSF52266">
    <property type="entry name" value="SGNH hydrolase"/>
    <property type="match status" value="1"/>
</dbReference>
<evidence type="ECO:0000256" key="1">
    <source>
        <dbReference type="SAM" id="SignalP"/>
    </source>
</evidence>
<accession>A0ABZ0RK69</accession>
<gene>
    <name evidence="2" type="ORF">SH580_02640</name>
</gene>
<keyword evidence="3" id="KW-1185">Reference proteome</keyword>
<evidence type="ECO:0008006" key="4">
    <source>
        <dbReference type="Google" id="ProtNLM"/>
    </source>
</evidence>